<dbReference type="EMBL" id="LR134167">
    <property type="protein sequence ID" value="VEB22436.1"/>
    <property type="molecule type" value="Genomic_DNA"/>
</dbReference>
<dbReference type="InterPro" id="IPR001387">
    <property type="entry name" value="Cro/C1-type_HTH"/>
</dbReference>
<evidence type="ECO:0000313" key="5">
    <source>
        <dbReference type="Proteomes" id="UP000268198"/>
    </source>
</evidence>
<accession>A0A447SPI4</accession>
<proteinExistence type="predicted"/>
<dbReference type="AlphaFoldDB" id="A0A447SPI4"/>
<dbReference type="SUPFAM" id="SSF47413">
    <property type="entry name" value="lambda repressor-like DNA-binding domains"/>
    <property type="match status" value="1"/>
</dbReference>
<dbReference type="PROSITE" id="PS50943">
    <property type="entry name" value="HTH_CROC1"/>
    <property type="match status" value="1"/>
</dbReference>
<reference evidence="4 5" key="1">
    <citation type="submission" date="2018-12" db="EMBL/GenBank/DDBJ databases">
        <authorList>
            <consortium name="Pathogen Informatics"/>
        </authorList>
    </citation>
    <scope>NUCLEOTIDE SEQUENCE [LARGE SCALE GENOMIC DNA]</scope>
    <source>
        <strain evidence="4 5">NCTC3438</strain>
    </source>
</reference>
<feature type="coiled-coil region" evidence="2">
    <location>
        <begin position="94"/>
        <end position="128"/>
    </location>
</feature>
<evidence type="ECO:0000259" key="3">
    <source>
        <dbReference type="PROSITE" id="PS50943"/>
    </source>
</evidence>
<protein>
    <submittedName>
        <fullName evidence="4">Predicted transcriptional regulator</fullName>
    </submittedName>
</protein>
<evidence type="ECO:0000313" key="4">
    <source>
        <dbReference type="EMBL" id="VEB22436.1"/>
    </source>
</evidence>
<gene>
    <name evidence="4" type="ORF">NCTC3438_00448</name>
</gene>
<evidence type="ECO:0000256" key="1">
    <source>
        <dbReference type="ARBA" id="ARBA00023125"/>
    </source>
</evidence>
<evidence type="ECO:0000256" key="2">
    <source>
        <dbReference type="SAM" id="Coils"/>
    </source>
</evidence>
<sequence>MKIHETVRTMREINQFTQEEMAEKLGISLNGYSKLERGISKLSLEKLEKIAEIFHINVSELYSATEKGFFCLFSENSQNNSVYYANSDAVAQENEKLKLIITHKEELLKQKEKEIKQLEEIILLLKKE</sequence>
<dbReference type="Gene3D" id="1.10.260.40">
    <property type="entry name" value="lambda repressor-like DNA-binding domains"/>
    <property type="match status" value="1"/>
</dbReference>
<dbReference type="InterPro" id="IPR010982">
    <property type="entry name" value="Lambda_DNA-bd_dom_sf"/>
</dbReference>
<dbReference type="OrthoDB" id="5678656at2"/>
<dbReference type="PANTHER" id="PTHR46558">
    <property type="entry name" value="TRACRIPTIONAL REGULATORY PROTEIN-RELATED-RELATED"/>
    <property type="match status" value="1"/>
</dbReference>
<dbReference type="PANTHER" id="PTHR46558:SF11">
    <property type="entry name" value="HTH-TYPE TRANSCRIPTIONAL REGULATOR XRE"/>
    <property type="match status" value="1"/>
</dbReference>
<name>A0A447SPI4_AVIVO</name>
<dbReference type="Pfam" id="PF01381">
    <property type="entry name" value="HTH_3"/>
    <property type="match status" value="1"/>
</dbReference>
<dbReference type="RefSeq" id="WP_126371126.1">
    <property type="nucleotide sequence ID" value="NZ_LR134167.1"/>
</dbReference>
<keyword evidence="1" id="KW-0238">DNA-binding</keyword>
<keyword evidence="2" id="KW-0175">Coiled coil</keyword>
<dbReference type="CDD" id="cd00093">
    <property type="entry name" value="HTH_XRE"/>
    <property type="match status" value="1"/>
</dbReference>
<dbReference type="SMART" id="SM00530">
    <property type="entry name" value="HTH_XRE"/>
    <property type="match status" value="1"/>
</dbReference>
<feature type="domain" description="HTH cro/C1-type" evidence="3">
    <location>
        <begin position="7"/>
        <end position="61"/>
    </location>
</feature>
<organism evidence="4 5">
    <name type="scientific">Avibacterium volantium</name>
    <name type="common">Pasteurella volantium</name>
    <dbReference type="NCBI Taxonomy" id="762"/>
    <lineage>
        <taxon>Bacteria</taxon>
        <taxon>Pseudomonadati</taxon>
        <taxon>Pseudomonadota</taxon>
        <taxon>Gammaproteobacteria</taxon>
        <taxon>Pasteurellales</taxon>
        <taxon>Pasteurellaceae</taxon>
        <taxon>Avibacterium</taxon>
    </lineage>
</organism>
<keyword evidence="5" id="KW-1185">Reference proteome</keyword>
<dbReference type="Proteomes" id="UP000268198">
    <property type="component" value="Chromosome"/>
</dbReference>
<dbReference type="KEGG" id="avt:NCTC3438_00448"/>
<dbReference type="GO" id="GO:0003677">
    <property type="term" value="F:DNA binding"/>
    <property type="evidence" value="ECO:0007669"/>
    <property type="project" value="UniProtKB-KW"/>
</dbReference>